<reference evidence="1 2" key="1">
    <citation type="submission" date="2022-04" db="EMBL/GenBank/DDBJ databases">
        <title>Positive selection, recombination, and allopatry shape intraspecific diversity of widespread and dominant cyanobacteria.</title>
        <authorList>
            <person name="Wei J."/>
            <person name="Shu W."/>
            <person name="Hu C."/>
        </authorList>
    </citation>
    <scope>NUCLEOTIDE SEQUENCE [LARGE SCALE GENOMIC DNA]</scope>
    <source>
        <strain evidence="1 2">AS-A4</strain>
    </source>
</reference>
<organism evidence="1 2">
    <name type="scientific">Stenomitos frigidus AS-A4</name>
    <dbReference type="NCBI Taxonomy" id="2933935"/>
    <lineage>
        <taxon>Bacteria</taxon>
        <taxon>Bacillati</taxon>
        <taxon>Cyanobacteriota</taxon>
        <taxon>Cyanophyceae</taxon>
        <taxon>Leptolyngbyales</taxon>
        <taxon>Leptolyngbyaceae</taxon>
        <taxon>Stenomitos</taxon>
    </lineage>
</organism>
<dbReference type="Proteomes" id="UP001476950">
    <property type="component" value="Unassembled WGS sequence"/>
</dbReference>
<protein>
    <submittedName>
        <fullName evidence="1">Uncharacterized protein</fullName>
    </submittedName>
</protein>
<name>A0ABV0KND4_9CYAN</name>
<evidence type="ECO:0000313" key="2">
    <source>
        <dbReference type="Proteomes" id="UP001476950"/>
    </source>
</evidence>
<keyword evidence="2" id="KW-1185">Reference proteome</keyword>
<dbReference type="RefSeq" id="WP_190446911.1">
    <property type="nucleotide sequence ID" value="NZ_JAMPLM010000021.1"/>
</dbReference>
<evidence type="ECO:0000313" key="1">
    <source>
        <dbReference type="EMBL" id="MEP1060754.1"/>
    </source>
</evidence>
<proteinExistence type="predicted"/>
<gene>
    <name evidence="1" type="ORF">NDI38_20180</name>
</gene>
<comment type="caution">
    <text evidence="1">The sequence shown here is derived from an EMBL/GenBank/DDBJ whole genome shotgun (WGS) entry which is preliminary data.</text>
</comment>
<dbReference type="EMBL" id="JAMPLM010000021">
    <property type="protein sequence ID" value="MEP1060754.1"/>
    <property type="molecule type" value="Genomic_DNA"/>
</dbReference>
<sequence length="68" mass="7944">MNSIHEIVQQVLTTGYLSVSAEEQLRRLLTREYGREDFYAFMKLQQAAMTGRVKQESREMRCLSTSRA</sequence>
<accession>A0ABV0KND4</accession>